<proteinExistence type="inferred from homology"/>
<evidence type="ECO:0000313" key="8">
    <source>
        <dbReference type="EMBL" id="EIW80256.1"/>
    </source>
</evidence>
<comment type="caution">
    <text evidence="8">The sequence shown here is derived from an EMBL/GenBank/DDBJ whole genome shotgun (WGS) entry which is preliminary data.</text>
</comment>
<dbReference type="EMBL" id="JH711579">
    <property type="protein sequence ID" value="EIW80256.1"/>
    <property type="molecule type" value="Genomic_DNA"/>
</dbReference>
<dbReference type="InterPro" id="IPR057739">
    <property type="entry name" value="Glyco_hydro_29_N"/>
</dbReference>
<dbReference type="KEGG" id="cput:CONPUDRAFT_124975"/>
<dbReference type="GO" id="GO:0006004">
    <property type="term" value="P:fucose metabolic process"/>
    <property type="evidence" value="ECO:0007669"/>
    <property type="project" value="InterPro"/>
</dbReference>
<keyword evidence="4" id="KW-0732">Signal</keyword>
<dbReference type="PANTHER" id="PTHR10030:SF37">
    <property type="entry name" value="ALPHA-L-FUCOSIDASE-RELATED"/>
    <property type="match status" value="1"/>
</dbReference>
<evidence type="ECO:0000256" key="6">
    <source>
        <dbReference type="ARBA" id="ARBA00023295"/>
    </source>
</evidence>
<evidence type="ECO:0000256" key="4">
    <source>
        <dbReference type="ARBA" id="ARBA00022729"/>
    </source>
</evidence>
<evidence type="ECO:0000256" key="3">
    <source>
        <dbReference type="ARBA" id="ARBA00012662"/>
    </source>
</evidence>
<keyword evidence="5 8" id="KW-0378">Hydrolase</keyword>
<dbReference type="PANTHER" id="PTHR10030">
    <property type="entry name" value="ALPHA-L-FUCOSIDASE"/>
    <property type="match status" value="1"/>
</dbReference>
<feature type="domain" description="Glycoside hydrolase family 29 N-terminal" evidence="7">
    <location>
        <begin position="228"/>
        <end position="577"/>
    </location>
</feature>
<dbReference type="OMA" id="INWFSIT"/>
<sequence>MVYAGDGSSTFGTNFTLNYKGGSSDILQFTGMNWFQFPSMNWGTIRTAYHHTNYTSLVNWNVTSLFQSSISVPSNVPLQSITLPVTTDSTSRMHIFALSITPSIVPPAVSGPALSVQSAQFSTRWETVGSQSAQAVAVTLVNLLPASYANVVNATVNEQYTIEVSGDGVETVTPGVFYRLVPSDQVITDVLVANNGGTGNATVTIKNAAGDVAGTSEGWPIVPLRSSWTADASVLSTHETPTWWRQAKFGIFTHWGVYSVPAYGPPSSYAEWYDWYLHNPNNSDSPTWVHHKEVYGPDVVYDDFIANFTATLFNASAWLDLFTNAGAKYFVQVTKHHDGYALFDTQNTSHRSSVYLNPYHDFLKELMDTAKSDYPDLHRGTYFSMPEWFNPYYAKYGFGEWPGGLAHNAYNWSEIEPYTGLLNVSDFLEDIQYPQMLSLALDYDTEIMWCDIGGPNMTIDFAAQFYNHAWENGYQVTMNDRCGNVPDFSTPEYAVFGSIQTRSWETNEGMDPFSYGINNQTTPDEYKNGTTIIQTLVDVVSKNGNYLLDVGPTAEGVIIPAMADNLLDAGRWLSYAGDCVYDTQYWYQAQQSPDGTFRFLTTPTTFCIVAFTKPTGANLTVDAGPGVVLPVLEGDTVRLLGPGGNGTALKWSVDDNGVMSIELNEDEVDAVDYAWAFQVEYAYASSAPSANAHLASLPISMLNSYTTLPQTVSVGYSETLGYSGAPQTAYPTSSTL</sequence>
<dbReference type="GeneID" id="19199866"/>
<dbReference type="InterPro" id="IPR000933">
    <property type="entry name" value="Glyco_hydro_29"/>
</dbReference>
<comment type="function">
    <text evidence="1">Alpha-L-fucosidase is responsible for hydrolyzing the alpha-1,6-linked fucose joined to the reducing-end N-acetylglucosamine of the carbohydrate moieties of glycoproteins.</text>
</comment>
<dbReference type="SUPFAM" id="SSF51445">
    <property type="entry name" value="(Trans)glycosidases"/>
    <property type="match status" value="1"/>
</dbReference>
<dbReference type="SMART" id="SM00812">
    <property type="entry name" value="Alpha_L_fucos"/>
    <property type="match status" value="1"/>
</dbReference>
<evidence type="ECO:0000256" key="2">
    <source>
        <dbReference type="ARBA" id="ARBA00007951"/>
    </source>
</evidence>
<dbReference type="RefSeq" id="XP_007769249.1">
    <property type="nucleotide sequence ID" value="XM_007771059.1"/>
</dbReference>
<dbReference type="Gene3D" id="3.20.20.80">
    <property type="entry name" value="Glycosidases"/>
    <property type="match status" value="1"/>
</dbReference>
<dbReference type="InterPro" id="IPR016286">
    <property type="entry name" value="FUC_metazoa-typ"/>
</dbReference>
<evidence type="ECO:0000313" key="9">
    <source>
        <dbReference type="Proteomes" id="UP000053558"/>
    </source>
</evidence>
<dbReference type="OrthoDB" id="6039950at2759"/>
<evidence type="ECO:0000256" key="1">
    <source>
        <dbReference type="ARBA" id="ARBA00004071"/>
    </source>
</evidence>
<accession>A0A5M3MMJ0</accession>
<dbReference type="InterPro" id="IPR017853">
    <property type="entry name" value="GH"/>
</dbReference>
<dbReference type="AlphaFoldDB" id="A0A5M3MMJ0"/>
<dbReference type="GO" id="GO:0004560">
    <property type="term" value="F:alpha-L-fucosidase activity"/>
    <property type="evidence" value="ECO:0007669"/>
    <property type="project" value="UniProtKB-EC"/>
</dbReference>
<keyword evidence="9" id="KW-1185">Reference proteome</keyword>
<evidence type="ECO:0000256" key="5">
    <source>
        <dbReference type="ARBA" id="ARBA00022801"/>
    </source>
</evidence>
<comment type="similarity">
    <text evidence="2">Belongs to the glycosyl hydrolase 29 family.</text>
</comment>
<evidence type="ECO:0000259" key="7">
    <source>
        <dbReference type="Pfam" id="PF01120"/>
    </source>
</evidence>
<dbReference type="Pfam" id="PF01120">
    <property type="entry name" value="Alpha_L_fucos"/>
    <property type="match status" value="1"/>
</dbReference>
<name>A0A5M3MMJ0_CONPW</name>
<gene>
    <name evidence="8" type="ORF">CONPUDRAFT_124975</name>
</gene>
<dbReference type="PRINTS" id="PR00741">
    <property type="entry name" value="GLHYDRLASE29"/>
</dbReference>
<dbReference type="GO" id="GO:0016139">
    <property type="term" value="P:glycoside catabolic process"/>
    <property type="evidence" value="ECO:0007669"/>
    <property type="project" value="TreeGrafter"/>
</dbReference>
<protein>
    <recommendedName>
        <fullName evidence="3">alpha-L-fucosidase</fullName>
        <ecNumber evidence="3">3.2.1.51</ecNumber>
    </recommendedName>
</protein>
<keyword evidence="6" id="KW-0326">Glycosidase</keyword>
<dbReference type="Proteomes" id="UP000053558">
    <property type="component" value="Unassembled WGS sequence"/>
</dbReference>
<organism evidence="8 9">
    <name type="scientific">Coniophora puteana (strain RWD-64-598)</name>
    <name type="common">Brown rot fungus</name>
    <dbReference type="NCBI Taxonomy" id="741705"/>
    <lineage>
        <taxon>Eukaryota</taxon>
        <taxon>Fungi</taxon>
        <taxon>Dikarya</taxon>
        <taxon>Basidiomycota</taxon>
        <taxon>Agaricomycotina</taxon>
        <taxon>Agaricomycetes</taxon>
        <taxon>Agaricomycetidae</taxon>
        <taxon>Boletales</taxon>
        <taxon>Coniophorineae</taxon>
        <taxon>Coniophoraceae</taxon>
        <taxon>Coniophora</taxon>
    </lineage>
</organism>
<reference evidence="9" key="1">
    <citation type="journal article" date="2012" name="Science">
        <title>The Paleozoic origin of enzymatic lignin decomposition reconstructed from 31 fungal genomes.</title>
        <authorList>
            <person name="Floudas D."/>
            <person name="Binder M."/>
            <person name="Riley R."/>
            <person name="Barry K."/>
            <person name="Blanchette R.A."/>
            <person name="Henrissat B."/>
            <person name="Martinez A.T."/>
            <person name="Otillar R."/>
            <person name="Spatafora J.W."/>
            <person name="Yadav J.S."/>
            <person name="Aerts A."/>
            <person name="Benoit I."/>
            <person name="Boyd A."/>
            <person name="Carlson A."/>
            <person name="Copeland A."/>
            <person name="Coutinho P.M."/>
            <person name="de Vries R.P."/>
            <person name="Ferreira P."/>
            <person name="Findley K."/>
            <person name="Foster B."/>
            <person name="Gaskell J."/>
            <person name="Glotzer D."/>
            <person name="Gorecki P."/>
            <person name="Heitman J."/>
            <person name="Hesse C."/>
            <person name="Hori C."/>
            <person name="Igarashi K."/>
            <person name="Jurgens J.A."/>
            <person name="Kallen N."/>
            <person name="Kersten P."/>
            <person name="Kohler A."/>
            <person name="Kuees U."/>
            <person name="Kumar T.K.A."/>
            <person name="Kuo A."/>
            <person name="LaButti K."/>
            <person name="Larrondo L.F."/>
            <person name="Lindquist E."/>
            <person name="Ling A."/>
            <person name="Lombard V."/>
            <person name="Lucas S."/>
            <person name="Lundell T."/>
            <person name="Martin R."/>
            <person name="McLaughlin D.J."/>
            <person name="Morgenstern I."/>
            <person name="Morin E."/>
            <person name="Murat C."/>
            <person name="Nagy L.G."/>
            <person name="Nolan M."/>
            <person name="Ohm R.A."/>
            <person name="Patyshakuliyeva A."/>
            <person name="Rokas A."/>
            <person name="Ruiz-Duenas F.J."/>
            <person name="Sabat G."/>
            <person name="Salamov A."/>
            <person name="Samejima M."/>
            <person name="Schmutz J."/>
            <person name="Slot J.C."/>
            <person name="St John F."/>
            <person name="Stenlid J."/>
            <person name="Sun H."/>
            <person name="Sun S."/>
            <person name="Syed K."/>
            <person name="Tsang A."/>
            <person name="Wiebenga A."/>
            <person name="Young D."/>
            <person name="Pisabarro A."/>
            <person name="Eastwood D.C."/>
            <person name="Martin F."/>
            <person name="Cullen D."/>
            <person name="Grigoriev I.V."/>
            <person name="Hibbett D.S."/>
        </authorList>
    </citation>
    <scope>NUCLEOTIDE SEQUENCE [LARGE SCALE GENOMIC DNA]</scope>
    <source>
        <strain evidence="9">RWD-64-598 SS2</strain>
    </source>
</reference>
<dbReference type="EC" id="3.2.1.51" evidence="3"/>